<dbReference type="InterPro" id="IPR005184">
    <property type="entry name" value="DUF306_Meta_HslJ"/>
</dbReference>
<sequence length="133" mass="14576">MRRTLMRYLTCLLPIALMACNGDTTVGGPDPDTVWALQEIDGTPFGARATLSFPEEGVVRGQAPCNTFNARLLETHPGFRVDQMAVTRILCPEIEQETAFFEALRRMTRADATANTLILSDEGDSLMVFAPAP</sequence>
<dbReference type="PANTHER" id="PTHR35535">
    <property type="entry name" value="HEAT SHOCK PROTEIN HSLJ"/>
    <property type="match status" value="1"/>
</dbReference>
<keyword evidence="4" id="KW-0346">Stress response</keyword>
<dbReference type="Gene3D" id="2.40.128.270">
    <property type="match status" value="1"/>
</dbReference>
<evidence type="ECO:0000313" key="4">
    <source>
        <dbReference type="EMBL" id="SSA41387.1"/>
    </source>
</evidence>
<evidence type="ECO:0000313" key="6">
    <source>
        <dbReference type="Proteomes" id="UP000251571"/>
    </source>
</evidence>
<dbReference type="EMBL" id="QGDJ01000002">
    <property type="protein sequence ID" value="PWJ20977.1"/>
    <property type="molecule type" value="Genomic_DNA"/>
</dbReference>
<dbReference type="InterPro" id="IPR053147">
    <property type="entry name" value="Hsp_HslJ-like"/>
</dbReference>
<gene>
    <name evidence="3" type="ORF">BCF38_102224</name>
    <name evidence="4" type="ORF">SAMN05421539_102224</name>
</gene>
<keyword evidence="5" id="KW-1185">Reference proteome</keyword>
<feature type="domain" description="DUF306" evidence="2">
    <location>
        <begin position="32"/>
        <end position="129"/>
    </location>
</feature>
<dbReference type="Proteomes" id="UP000251571">
    <property type="component" value="Unassembled WGS sequence"/>
</dbReference>
<dbReference type="AlphaFoldDB" id="A0A2Y9AGB8"/>
<dbReference type="Proteomes" id="UP000245839">
    <property type="component" value="Unassembled WGS sequence"/>
</dbReference>
<feature type="signal peptide" evidence="1">
    <location>
        <begin position="1"/>
        <end position="19"/>
    </location>
</feature>
<dbReference type="PROSITE" id="PS51257">
    <property type="entry name" value="PROKAR_LIPOPROTEIN"/>
    <property type="match status" value="1"/>
</dbReference>
<feature type="chain" id="PRO_5033775685" evidence="1">
    <location>
        <begin position="20"/>
        <end position="133"/>
    </location>
</feature>
<proteinExistence type="predicted"/>
<keyword evidence="1" id="KW-0732">Signal</keyword>
<protein>
    <submittedName>
        <fullName evidence="4">Heat shock protein HslJ</fullName>
    </submittedName>
</protein>
<dbReference type="RefSeq" id="WP_109563341.1">
    <property type="nucleotide sequence ID" value="NZ_QGDJ01000002.1"/>
</dbReference>
<name>A0A2Y9AGB8_9RHOB</name>
<evidence type="ECO:0000259" key="2">
    <source>
        <dbReference type="Pfam" id="PF03724"/>
    </source>
</evidence>
<dbReference type="Pfam" id="PF03724">
    <property type="entry name" value="META"/>
    <property type="match status" value="1"/>
</dbReference>
<evidence type="ECO:0000313" key="3">
    <source>
        <dbReference type="EMBL" id="PWJ20977.1"/>
    </source>
</evidence>
<organism evidence="4 6">
    <name type="scientific">Jannaschia seohaensis</name>
    <dbReference type="NCBI Taxonomy" id="475081"/>
    <lineage>
        <taxon>Bacteria</taxon>
        <taxon>Pseudomonadati</taxon>
        <taxon>Pseudomonadota</taxon>
        <taxon>Alphaproteobacteria</taxon>
        <taxon>Rhodobacterales</taxon>
        <taxon>Roseobacteraceae</taxon>
        <taxon>Jannaschia</taxon>
    </lineage>
</organism>
<reference evidence="4 6" key="1">
    <citation type="submission" date="2016-10" db="EMBL/GenBank/DDBJ databases">
        <authorList>
            <person name="Cai Z."/>
        </authorList>
    </citation>
    <scope>NUCLEOTIDE SEQUENCE [LARGE SCALE GENOMIC DNA]</scope>
    <source>
        <strain evidence="4 6">DSM 25227</strain>
    </source>
</reference>
<reference evidence="3 5" key="2">
    <citation type="submission" date="2018-03" db="EMBL/GenBank/DDBJ databases">
        <title>Genomic Encyclopedia of Archaeal and Bacterial Type Strains, Phase II (KMG-II): from individual species to whole genera.</title>
        <authorList>
            <person name="Goeker M."/>
        </authorList>
    </citation>
    <scope>NUCLEOTIDE SEQUENCE [LARGE SCALE GENOMIC DNA]</scope>
    <source>
        <strain evidence="3 5">DSM 25227</strain>
    </source>
</reference>
<accession>A0A2Y9AGB8</accession>
<evidence type="ECO:0000313" key="5">
    <source>
        <dbReference type="Proteomes" id="UP000245839"/>
    </source>
</evidence>
<dbReference type="EMBL" id="UETC01000002">
    <property type="protein sequence ID" value="SSA41387.1"/>
    <property type="molecule type" value="Genomic_DNA"/>
</dbReference>
<dbReference type="OrthoDB" id="7777568at2"/>
<dbReference type="PANTHER" id="PTHR35535:SF1">
    <property type="entry name" value="HEAT SHOCK PROTEIN HSLJ"/>
    <property type="match status" value="1"/>
</dbReference>
<dbReference type="InterPro" id="IPR038670">
    <property type="entry name" value="HslJ-like_sf"/>
</dbReference>
<evidence type="ECO:0000256" key="1">
    <source>
        <dbReference type="SAM" id="SignalP"/>
    </source>
</evidence>